<feature type="non-terminal residue" evidence="2">
    <location>
        <position position="207"/>
    </location>
</feature>
<feature type="compositionally biased region" description="Basic and acidic residues" evidence="1">
    <location>
        <begin position="34"/>
        <end position="43"/>
    </location>
</feature>
<name>A0A482W5X1_ASBVE</name>
<evidence type="ECO:0000256" key="1">
    <source>
        <dbReference type="SAM" id="MobiDB-lite"/>
    </source>
</evidence>
<dbReference type="EMBL" id="QDEB01025602">
    <property type="protein sequence ID" value="RZC40504.1"/>
    <property type="molecule type" value="Genomic_DNA"/>
</dbReference>
<accession>A0A482W5X1</accession>
<proteinExistence type="predicted"/>
<feature type="region of interest" description="Disordered" evidence="1">
    <location>
        <begin position="1"/>
        <end position="44"/>
    </location>
</feature>
<feature type="region of interest" description="Disordered" evidence="1">
    <location>
        <begin position="74"/>
        <end position="107"/>
    </location>
</feature>
<comment type="caution">
    <text evidence="2">The sequence shown here is derived from an EMBL/GenBank/DDBJ whole genome shotgun (WGS) entry which is preliminary data.</text>
</comment>
<organism evidence="2 3">
    <name type="scientific">Asbolus verrucosus</name>
    <name type="common">Desert ironclad beetle</name>
    <dbReference type="NCBI Taxonomy" id="1661398"/>
    <lineage>
        <taxon>Eukaryota</taxon>
        <taxon>Metazoa</taxon>
        <taxon>Ecdysozoa</taxon>
        <taxon>Arthropoda</taxon>
        <taxon>Hexapoda</taxon>
        <taxon>Insecta</taxon>
        <taxon>Pterygota</taxon>
        <taxon>Neoptera</taxon>
        <taxon>Endopterygota</taxon>
        <taxon>Coleoptera</taxon>
        <taxon>Polyphaga</taxon>
        <taxon>Cucujiformia</taxon>
        <taxon>Tenebrionidae</taxon>
        <taxon>Pimeliinae</taxon>
        <taxon>Asbolus</taxon>
    </lineage>
</organism>
<dbReference type="AlphaFoldDB" id="A0A482W5X1"/>
<gene>
    <name evidence="2" type="ORF">BDFB_004477</name>
</gene>
<evidence type="ECO:0000313" key="2">
    <source>
        <dbReference type="EMBL" id="RZC40504.1"/>
    </source>
</evidence>
<reference evidence="2 3" key="1">
    <citation type="submission" date="2017-03" db="EMBL/GenBank/DDBJ databases">
        <title>Genome of the blue death feigning beetle - Asbolus verrucosus.</title>
        <authorList>
            <person name="Rider S.D."/>
        </authorList>
    </citation>
    <scope>NUCLEOTIDE SEQUENCE [LARGE SCALE GENOMIC DNA]</scope>
    <source>
        <strain evidence="2">Butters</strain>
        <tissue evidence="2">Head and leg muscle</tissue>
    </source>
</reference>
<evidence type="ECO:0000313" key="3">
    <source>
        <dbReference type="Proteomes" id="UP000292052"/>
    </source>
</evidence>
<keyword evidence="3" id="KW-1185">Reference proteome</keyword>
<protein>
    <submittedName>
        <fullName evidence="2">Uncharacterized protein</fullName>
    </submittedName>
</protein>
<sequence length="207" mass="23222">MMGDVPSYPSQNPEIAAPIMMEKQPTPTTSPHAAEAEPEKESISIESGQEHFMPVFEQNEGDGKMKKPAVPQIRNNTKKSTNKPLPDFNEAFGSTERGRFQSPPDPRLAPNKDILRFPLSSQNFCASSNLFSNDLKYQNNYILEYFQSMPSMTLMNITTPNGTSFPYATYSPLNLIDNINNETQVFENVTEPNFFHTDVGFVPMSSL</sequence>
<dbReference type="OrthoDB" id="6247875at2759"/>
<dbReference type="Proteomes" id="UP000292052">
    <property type="component" value="Unassembled WGS sequence"/>
</dbReference>